<proteinExistence type="inferred from homology"/>
<dbReference type="Gene3D" id="3.30.1490.20">
    <property type="entry name" value="ATP-grasp fold, A domain"/>
    <property type="match status" value="1"/>
</dbReference>
<dbReference type="GO" id="GO:0005524">
    <property type="term" value="F:ATP binding"/>
    <property type="evidence" value="ECO:0007669"/>
    <property type="project" value="UniProtKB-UniRule"/>
</dbReference>
<protein>
    <submittedName>
        <fullName evidence="5">D-alanine--D-alanine ligase</fullName>
    </submittedName>
</protein>
<reference evidence="5 6" key="1">
    <citation type="submission" date="2007-06" db="EMBL/GenBank/DDBJ databases">
        <authorList>
            <person name="Shimkets L."/>
            <person name="Ferriera S."/>
            <person name="Johnson J."/>
            <person name="Kravitz S."/>
            <person name="Beeson K."/>
            <person name="Sutton G."/>
            <person name="Rogers Y.-H."/>
            <person name="Friedman R."/>
            <person name="Frazier M."/>
            <person name="Venter J.C."/>
        </authorList>
    </citation>
    <scope>NUCLEOTIDE SEQUENCE [LARGE SCALE GENOMIC DNA]</scope>
    <source>
        <strain evidence="5 6">SIR-1</strain>
    </source>
</reference>
<dbReference type="InterPro" id="IPR011095">
    <property type="entry name" value="Dala_Dala_lig_C"/>
</dbReference>
<dbReference type="PANTHER" id="PTHR23132:SF23">
    <property type="entry name" value="D-ALANINE--D-ALANINE LIGASE B"/>
    <property type="match status" value="1"/>
</dbReference>
<feature type="domain" description="ATP-grasp" evidence="4">
    <location>
        <begin position="82"/>
        <end position="269"/>
    </location>
</feature>
<comment type="caution">
    <text evidence="5">The sequence shown here is derived from an EMBL/GenBank/DDBJ whole genome shotgun (WGS) entry which is preliminary data.</text>
</comment>
<evidence type="ECO:0000259" key="4">
    <source>
        <dbReference type="PROSITE" id="PS50975"/>
    </source>
</evidence>
<dbReference type="InterPro" id="IPR013815">
    <property type="entry name" value="ATP_grasp_subdomain_1"/>
</dbReference>
<dbReference type="PANTHER" id="PTHR23132">
    <property type="entry name" value="D-ALANINE--D-ALANINE LIGASE"/>
    <property type="match status" value="1"/>
</dbReference>
<dbReference type="STRING" id="391625.PPSIR1_08791"/>
<keyword evidence="3" id="KW-0067">ATP-binding</keyword>
<organism evidence="5 6">
    <name type="scientific">Plesiocystis pacifica SIR-1</name>
    <dbReference type="NCBI Taxonomy" id="391625"/>
    <lineage>
        <taxon>Bacteria</taxon>
        <taxon>Pseudomonadati</taxon>
        <taxon>Myxococcota</taxon>
        <taxon>Polyangia</taxon>
        <taxon>Nannocystales</taxon>
        <taxon>Nannocystaceae</taxon>
        <taxon>Plesiocystis</taxon>
    </lineage>
</organism>
<dbReference type="GO" id="GO:0008716">
    <property type="term" value="F:D-alanine-D-alanine ligase activity"/>
    <property type="evidence" value="ECO:0007669"/>
    <property type="project" value="InterPro"/>
</dbReference>
<dbReference type="PROSITE" id="PS50975">
    <property type="entry name" value="ATP_GRASP"/>
    <property type="match status" value="1"/>
</dbReference>
<dbReference type="Pfam" id="PF07478">
    <property type="entry name" value="Dala_Dala_lig_C"/>
    <property type="match status" value="1"/>
</dbReference>
<keyword evidence="3" id="KW-0547">Nucleotide-binding</keyword>
<keyword evidence="6" id="KW-1185">Reference proteome</keyword>
<dbReference type="InterPro" id="IPR011761">
    <property type="entry name" value="ATP-grasp"/>
</dbReference>
<dbReference type="Gene3D" id="3.40.50.20">
    <property type="match status" value="1"/>
</dbReference>
<dbReference type="Proteomes" id="UP000005801">
    <property type="component" value="Unassembled WGS sequence"/>
</dbReference>
<gene>
    <name evidence="5" type="ORF">PPSIR1_08791</name>
</gene>
<dbReference type="EMBL" id="ABCS01000033">
    <property type="protein sequence ID" value="EDM78269.1"/>
    <property type="molecule type" value="Genomic_DNA"/>
</dbReference>
<evidence type="ECO:0000313" key="6">
    <source>
        <dbReference type="Proteomes" id="UP000005801"/>
    </source>
</evidence>
<name>A6G7D5_9BACT</name>
<sequence>MDAARSLGVETQLLRVPAQASEAQMRSMMSAHFAELDRLLVVAHGPAGGTGKLHRAARSAGLPVLGAEPQAIATAYDKLLCRQRLSFRNLPVPRSVALSADRAASLRALEQLGWPAVLKPRRGAAGAGVMLLGSPRDLDALASLEPELLVERRMLGREISVVLLDGALLGMAEVTREIGPGGSKLRSVTVPPKLDPIARRGLANVAVRAARELGLDAGPTCVDLILSPRDNEVILEVEPLPPVHRDSLVARVARAEGLSYPELFARVFSGPRAPRASQGSRPRAR</sequence>
<dbReference type="Gene3D" id="3.30.470.20">
    <property type="entry name" value="ATP-grasp fold, B domain"/>
    <property type="match status" value="1"/>
</dbReference>
<evidence type="ECO:0000313" key="5">
    <source>
        <dbReference type="EMBL" id="EDM78269.1"/>
    </source>
</evidence>
<evidence type="ECO:0000256" key="3">
    <source>
        <dbReference type="PROSITE-ProRule" id="PRU00409"/>
    </source>
</evidence>
<comment type="similarity">
    <text evidence="1">Belongs to the D-alanine--D-alanine ligase family.</text>
</comment>
<dbReference type="GO" id="GO:0046872">
    <property type="term" value="F:metal ion binding"/>
    <property type="evidence" value="ECO:0007669"/>
    <property type="project" value="InterPro"/>
</dbReference>
<accession>A6G7D5</accession>
<evidence type="ECO:0000256" key="2">
    <source>
        <dbReference type="ARBA" id="ARBA00022598"/>
    </source>
</evidence>
<dbReference type="SUPFAM" id="SSF56059">
    <property type="entry name" value="Glutathione synthetase ATP-binding domain-like"/>
    <property type="match status" value="1"/>
</dbReference>
<dbReference type="AlphaFoldDB" id="A6G7D5"/>
<keyword evidence="2 5" id="KW-0436">Ligase</keyword>
<evidence type="ECO:0000256" key="1">
    <source>
        <dbReference type="ARBA" id="ARBA00010871"/>
    </source>
</evidence>
<dbReference type="eggNOG" id="COG1181">
    <property type="taxonomic scope" value="Bacteria"/>
</dbReference>